<evidence type="ECO:0000313" key="2">
    <source>
        <dbReference type="EMBL" id="WPL17749.1"/>
    </source>
</evidence>
<dbReference type="InterPro" id="IPR021212">
    <property type="entry name" value="DUF2760"/>
</dbReference>
<organism evidence="2 3">
    <name type="scientific">Thiorhodovibrio winogradskyi</name>
    <dbReference type="NCBI Taxonomy" id="77007"/>
    <lineage>
        <taxon>Bacteria</taxon>
        <taxon>Pseudomonadati</taxon>
        <taxon>Pseudomonadota</taxon>
        <taxon>Gammaproteobacteria</taxon>
        <taxon>Chromatiales</taxon>
        <taxon>Chromatiaceae</taxon>
        <taxon>Thiorhodovibrio</taxon>
    </lineage>
</organism>
<reference evidence="2 3" key="1">
    <citation type="journal article" date="2023" name="Microorganisms">
        <title>Thiorhodovibrio frisius and Trv. litoralis spp. nov., Two Novel Members from a Clade of Fastidious Purple Sulfur Bacteria That Exhibit Unique Red-Shifted Light-Harvesting Capabilities.</title>
        <authorList>
            <person name="Methner A."/>
            <person name="Kuzyk S.B."/>
            <person name="Petersen J."/>
            <person name="Bauer S."/>
            <person name="Brinkmann H."/>
            <person name="Sichau K."/>
            <person name="Wanner G."/>
            <person name="Wolf J."/>
            <person name="Neumann-Schaal M."/>
            <person name="Henke P."/>
            <person name="Tank M."/>
            <person name="Sproer C."/>
            <person name="Bunk B."/>
            <person name="Overmann J."/>
        </authorList>
    </citation>
    <scope>NUCLEOTIDE SEQUENCE [LARGE SCALE GENOMIC DNA]</scope>
    <source>
        <strain evidence="2 3">DSM 6702</strain>
    </source>
</reference>
<protein>
    <recommendedName>
        <fullName evidence="1">DUF2760 domain-containing protein</fullName>
    </recommendedName>
</protein>
<name>A0ABZ0SB35_9GAMM</name>
<dbReference type="EMBL" id="CP121472">
    <property type="protein sequence ID" value="WPL17749.1"/>
    <property type="molecule type" value="Genomic_DNA"/>
</dbReference>
<evidence type="ECO:0000259" key="1">
    <source>
        <dbReference type="Pfam" id="PF10816"/>
    </source>
</evidence>
<dbReference type="Pfam" id="PF10816">
    <property type="entry name" value="DUF2760"/>
    <property type="match status" value="1"/>
</dbReference>
<dbReference type="Proteomes" id="UP001432180">
    <property type="component" value="Chromosome"/>
</dbReference>
<keyword evidence="3" id="KW-1185">Reference proteome</keyword>
<feature type="domain" description="DUF2760" evidence="1">
    <location>
        <begin position="128"/>
        <end position="250"/>
    </location>
</feature>
<proteinExistence type="predicted"/>
<gene>
    <name evidence="2" type="ORF">Thiowin_02788</name>
</gene>
<accession>A0ABZ0SB35</accession>
<sequence>MKKLKSLLEQERIRLMLAKARPVLAKTWALARKYGAIAYKYGRIGAREAWIILQRLPIASLSFARALASPEYAEDLRALHADQFSTPGLGAARPSAARAEARATSGTTSGPDARPALVKTAELEKAPPDSALLLLSLLQKEGRFIDFMQEDVGSYSDQDVGAAARVVHEGCGKVLREHLHIAPVREETEGSQVRLEPGFNPAEVRPTGQVVGEPPFTGSLVHRGWRATKIQLPQVASSRDLHILAAAEVEL</sequence>
<dbReference type="RefSeq" id="WP_328983555.1">
    <property type="nucleotide sequence ID" value="NZ_CP121472.1"/>
</dbReference>
<evidence type="ECO:0000313" key="3">
    <source>
        <dbReference type="Proteomes" id="UP001432180"/>
    </source>
</evidence>